<dbReference type="InterPro" id="IPR001296">
    <property type="entry name" value="Glyco_trans_1"/>
</dbReference>
<keyword evidence="1 3" id="KW-0808">Transferase</keyword>
<dbReference type="EMBL" id="VUMR01000001">
    <property type="protein sequence ID" value="MSS55362.1"/>
    <property type="molecule type" value="Genomic_DNA"/>
</dbReference>
<dbReference type="AlphaFoldDB" id="A0A6N7VEH7"/>
<dbReference type="RefSeq" id="WP_154555115.1">
    <property type="nucleotide sequence ID" value="NZ_VUMR01000001.1"/>
</dbReference>
<accession>A0A6N7VEH7</accession>
<protein>
    <submittedName>
        <fullName evidence="3">Glycosyltransferase family 4 protein</fullName>
    </submittedName>
</protein>
<feature type="domain" description="Glycosyl transferase family 1" evidence="2">
    <location>
        <begin position="194"/>
        <end position="340"/>
    </location>
</feature>
<comment type="caution">
    <text evidence="3">The sequence shown here is derived from an EMBL/GenBank/DDBJ whole genome shotgun (WGS) entry which is preliminary data.</text>
</comment>
<dbReference type="SUPFAM" id="SSF53756">
    <property type="entry name" value="UDP-Glycosyltransferase/glycogen phosphorylase"/>
    <property type="match status" value="1"/>
</dbReference>
<evidence type="ECO:0000313" key="3">
    <source>
        <dbReference type="EMBL" id="MSS55362.1"/>
    </source>
</evidence>
<evidence type="ECO:0000313" key="4">
    <source>
        <dbReference type="Proteomes" id="UP000434241"/>
    </source>
</evidence>
<evidence type="ECO:0000256" key="1">
    <source>
        <dbReference type="ARBA" id="ARBA00022679"/>
    </source>
</evidence>
<dbReference type="GeneID" id="93157714"/>
<dbReference type="PANTHER" id="PTHR46401">
    <property type="entry name" value="GLYCOSYLTRANSFERASE WBBK-RELATED"/>
    <property type="match status" value="1"/>
</dbReference>
<organism evidence="3 4">
    <name type="scientific">Holdemanella porci</name>
    <dbReference type="NCBI Taxonomy" id="2652276"/>
    <lineage>
        <taxon>Bacteria</taxon>
        <taxon>Bacillati</taxon>
        <taxon>Bacillota</taxon>
        <taxon>Erysipelotrichia</taxon>
        <taxon>Erysipelotrichales</taxon>
        <taxon>Erysipelotrichaceae</taxon>
        <taxon>Holdemanella</taxon>
    </lineage>
</organism>
<sequence>MKPTIVVSGINLFQGGTLTVYYNFCDEIIQSKLYEKYYFILFVHKVSLFEKYQSYFEIIELPESRKSWFKRMYYEYSYFKKYSKDKDIYLWISIHDMTPKVYAKHQVTYFHNPTFAYKAGWKDFKYNKKVFLFSLFYKYLYKINVHANDYVIVQQDWIASSMQKLLNMDLNHICVMRAEHEIDTSKYQNIEKIQPYTFFFPSVSRHFKNFEIICEATKRLNREINQDLYQVVLTIDGSEDTYAKDVVNQYNSVSNIHFTGLLSLDEVFTYYKKSSCLIFPSKLETWGLPISEAKEFDLPMIVADLPYAHETVGTYDGVCFFDVNDADDLKVKMKKAILKEDVFSLATYKNTSPNVCKSWNEVITKL</sequence>
<dbReference type="GO" id="GO:0009103">
    <property type="term" value="P:lipopolysaccharide biosynthetic process"/>
    <property type="evidence" value="ECO:0007669"/>
    <property type="project" value="TreeGrafter"/>
</dbReference>
<gene>
    <name evidence="3" type="ORF">FYJ55_00165</name>
</gene>
<dbReference type="Proteomes" id="UP000434241">
    <property type="component" value="Unassembled WGS sequence"/>
</dbReference>
<name>A0A6N7VEH7_9FIRM</name>
<dbReference type="Pfam" id="PF00534">
    <property type="entry name" value="Glycos_transf_1"/>
    <property type="match status" value="1"/>
</dbReference>
<proteinExistence type="predicted"/>
<evidence type="ECO:0000259" key="2">
    <source>
        <dbReference type="Pfam" id="PF00534"/>
    </source>
</evidence>
<dbReference type="Gene3D" id="3.40.50.2000">
    <property type="entry name" value="Glycogen Phosphorylase B"/>
    <property type="match status" value="2"/>
</dbReference>
<dbReference type="PANTHER" id="PTHR46401:SF2">
    <property type="entry name" value="GLYCOSYLTRANSFERASE WBBK-RELATED"/>
    <property type="match status" value="1"/>
</dbReference>
<keyword evidence="4" id="KW-1185">Reference proteome</keyword>
<dbReference type="GO" id="GO:0016757">
    <property type="term" value="F:glycosyltransferase activity"/>
    <property type="evidence" value="ECO:0007669"/>
    <property type="project" value="InterPro"/>
</dbReference>
<reference evidence="3 4" key="1">
    <citation type="submission" date="2019-08" db="EMBL/GenBank/DDBJ databases">
        <title>In-depth cultivation of the pig gut microbiome towards novel bacterial diversity and tailored functional studies.</title>
        <authorList>
            <person name="Wylensek D."/>
            <person name="Hitch T.C.A."/>
            <person name="Clavel T."/>
        </authorList>
    </citation>
    <scope>NUCLEOTIDE SEQUENCE [LARGE SCALE GENOMIC DNA]</scope>
    <source>
        <strain evidence="3 4">LKV-472-APC-3</strain>
    </source>
</reference>